<dbReference type="InterPro" id="IPR011604">
    <property type="entry name" value="PDDEXK-like_dom_sf"/>
</dbReference>
<dbReference type="PANTHER" id="PTHR30591:SF1">
    <property type="entry name" value="RECBCD ENZYME SUBUNIT RECC"/>
    <property type="match status" value="1"/>
</dbReference>
<dbReference type="GO" id="GO:0005524">
    <property type="term" value="F:ATP binding"/>
    <property type="evidence" value="ECO:0007669"/>
    <property type="project" value="UniProtKB-KW"/>
</dbReference>
<dbReference type="GO" id="GO:0004527">
    <property type="term" value="F:exonuclease activity"/>
    <property type="evidence" value="ECO:0007669"/>
    <property type="project" value="UniProtKB-KW"/>
</dbReference>
<keyword evidence="5" id="KW-0347">Helicase</keyword>
<sequence length="1162" mass="129221">MGLHFILGPATADHDRALIDQVAATLRAHPDADVLYLVPNHIKFESEVQVLAALHQQLRPDDHIFAQSRLQVMSFSRLAWYYLNNTAIYQQARLTPAAAGMRIAKIMRDHEDELRVFAGERTHQGFTARLVQQLSELQMGGVTAADLDAALATMPDNDRHLPKLRDLATILRYYEADTVNTTSNADLLQALADYLHKQDLTNTYVFISHFNVLAAREEAIVTELMTRAAAVHVAITTDRPATTQPAAPDLFFPGKRLYYRLYQQARTNDVAIQHDSFAPARKVAVGIQSVERYWINATALREVPEHLDFAGVDLVKASDPYTELRSVARSIRQHVQRDGARYGDFLIVARHLKPYETIVDAVANEFELPVFVDHERAMTNHPLIVFVDSLFGMLAHNYDYQNTLQLLRTELLVPANMDAADFRHALDVTENHILRTGMYGSQWVSPKPWQYYRVHPDPERDDAQVSEADSVNTQLINTIKDLVATTIPPFFHQLHQAKTGREMATALYQFLNQSGVINQLTSWRDANNDAGNLVDAQAGEQAWQVLCDILDDFVDTWGTEPATVDQFNDMIDAGFANATYTQIPSTLDQVTISETGLARLQKARYVYIIGATSTAMPDAITDRNLLTSDDRHVLAPYLPEGTFLPDAGADTALTEPFLNYLAFVEGTQQLTLSYPVHSDGDNDPSPYTLGIQNAGRLPWTIWQDATPTTPVDTLLGTPRSTLSDAIRVARQLKDTNNAISPAWTNTLRSISNHGLPALTHTLMSSLDYTNSVGELAPQLAHALYGNHLEVSISRLESFYRNPYEYFLKYGLALAPRPEFALTPADTGTLFHAVLDELNRQAADKGGIENLSDAELDQLVQQLVADKSTEPGFEVLTSSKRMLFIRDLLTALLTQSARAVRNEQRQSGFKVHNTELTFGFPGKPHNLPAIQLDLPDQQSVLVRGRIDRLDTVTTGDQGGFVVVDYKSSTHSFSAEDAYYGLGMQMLTYIDAVLRGYEPRLAPAAGVFMHLQNPRLKYSRDKQKSLAAAFKMDGLLVNGPGMAALDTTVTPDQPGSSDIFPFRFLKSGQLGNNHKTVTPEQLVDLIHHNEALIVAAAQAVLAGHMELAPARTDQKATVITMSDYSAIMQFDPTLRDNQYRQLTPLSLEAVLAKIAQERSNNQEG</sequence>
<dbReference type="SUPFAM" id="SSF52980">
    <property type="entry name" value="Restriction endonuclease-like"/>
    <property type="match status" value="1"/>
</dbReference>
<dbReference type="AlphaFoldDB" id="A0A0R1TWC3"/>
<dbReference type="Gene3D" id="3.90.320.10">
    <property type="match status" value="1"/>
</dbReference>
<evidence type="ECO:0000256" key="6">
    <source>
        <dbReference type="ARBA" id="ARBA00022839"/>
    </source>
</evidence>
<evidence type="ECO:0000256" key="4">
    <source>
        <dbReference type="ARBA" id="ARBA00022801"/>
    </source>
</evidence>
<evidence type="ECO:0000256" key="9">
    <source>
        <dbReference type="ARBA" id="ARBA00023204"/>
    </source>
</evidence>
<dbReference type="SUPFAM" id="SSF52540">
    <property type="entry name" value="P-loop containing nucleoside triphosphate hydrolases"/>
    <property type="match status" value="1"/>
</dbReference>
<dbReference type="Gene3D" id="3.40.50.300">
    <property type="entry name" value="P-loop containing nucleotide triphosphate hydrolases"/>
    <property type="match status" value="4"/>
</dbReference>
<reference evidence="12 13" key="1">
    <citation type="journal article" date="2015" name="Genome Announc.">
        <title>Expanding the biotechnology potential of lactobacilli through comparative genomics of 213 strains and associated genera.</title>
        <authorList>
            <person name="Sun Z."/>
            <person name="Harris H.M."/>
            <person name="McCann A."/>
            <person name="Guo C."/>
            <person name="Argimon S."/>
            <person name="Zhang W."/>
            <person name="Yang X."/>
            <person name="Jeffery I.B."/>
            <person name="Cooney J.C."/>
            <person name="Kagawa T.F."/>
            <person name="Liu W."/>
            <person name="Song Y."/>
            <person name="Salvetti E."/>
            <person name="Wrobel A."/>
            <person name="Rasinkangas P."/>
            <person name="Parkhill J."/>
            <person name="Rea M.C."/>
            <person name="O'Sullivan O."/>
            <person name="Ritari J."/>
            <person name="Douillard F.P."/>
            <person name="Paul Ross R."/>
            <person name="Yang R."/>
            <person name="Briner A.E."/>
            <person name="Felis G.E."/>
            <person name="de Vos W.M."/>
            <person name="Barrangou R."/>
            <person name="Klaenhammer T.R."/>
            <person name="Caufield P.W."/>
            <person name="Cui Y."/>
            <person name="Zhang H."/>
            <person name="O'Toole P.W."/>
        </authorList>
    </citation>
    <scope>NUCLEOTIDE SEQUENCE [LARGE SCALE GENOMIC DNA]</scope>
    <source>
        <strain evidence="12 13">DSM 15945</strain>
    </source>
</reference>
<keyword evidence="8" id="KW-0238">DNA-binding</keyword>
<keyword evidence="9" id="KW-0234">DNA repair</keyword>
<dbReference type="GO" id="GO:0006310">
    <property type="term" value="P:DNA recombination"/>
    <property type="evidence" value="ECO:0007669"/>
    <property type="project" value="TreeGrafter"/>
</dbReference>
<dbReference type="Pfam" id="PF21445">
    <property type="entry name" value="ADDB_N"/>
    <property type="match status" value="1"/>
</dbReference>
<dbReference type="Pfam" id="PF12705">
    <property type="entry name" value="PDDEXK_1"/>
    <property type="match status" value="1"/>
</dbReference>
<keyword evidence="3" id="KW-0227">DNA damage</keyword>
<dbReference type="PANTHER" id="PTHR30591">
    <property type="entry name" value="RECBCD ENZYME SUBUNIT RECC"/>
    <property type="match status" value="1"/>
</dbReference>
<dbReference type="Proteomes" id="UP000051922">
    <property type="component" value="Unassembled WGS sequence"/>
</dbReference>
<dbReference type="STRING" id="1423783.FC50_GL001601"/>
<dbReference type="InterPro" id="IPR027417">
    <property type="entry name" value="P-loop_NTPase"/>
</dbReference>
<keyword evidence="1" id="KW-0540">Nuclease</keyword>
<dbReference type="GO" id="GO:0006281">
    <property type="term" value="P:DNA repair"/>
    <property type="evidence" value="ECO:0007669"/>
    <property type="project" value="UniProtKB-KW"/>
</dbReference>
<evidence type="ECO:0000313" key="13">
    <source>
        <dbReference type="Proteomes" id="UP000051922"/>
    </source>
</evidence>
<dbReference type="InterPro" id="IPR011335">
    <property type="entry name" value="Restrct_endonuc-II-like"/>
</dbReference>
<dbReference type="InterPro" id="IPR038726">
    <property type="entry name" value="PDDEXK_AddAB-type"/>
</dbReference>
<comment type="caution">
    <text evidence="12">The sequence shown here is derived from an EMBL/GenBank/DDBJ whole genome shotgun (WGS) entry which is preliminary data.</text>
</comment>
<dbReference type="InterPro" id="IPR049035">
    <property type="entry name" value="ADDB_N"/>
</dbReference>
<accession>A0A0R1TWC3</accession>
<dbReference type="OrthoDB" id="9758506at2"/>
<feature type="domain" description="ATP-dependent helicase/deoxyribonuclease subunit B N-terminal" evidence="11">
    <location>
        <begin position="5"/>
        <end position="280"/>
    </location>
</feature>
<dbReference type="PATRIC" id="fig|1423783.4.peg.1643"/>
<keyword evidence="4" id="KW-0378">Hydrolase</keyword>
<dbReference type="EMBL" id="AZFJ01000052">
    <property type="protein sequence ID" value="KRL85437.1"/>
    <property type="molecule type" value="Genomic_DNA"/>
</dbReference>
<feature type="domain" description="PD-(D/E)XK endonuclease-like" evidence="10">
    <location>
        <begin position="790"/>
        <end position="1025"/>
    </location>
</feature>
<evidence type="ECO:0000256" key="2">
    <source>
        <dbReference type="ARBA" id="ARBA00022741"/>
    </source>
</evidence>
<evidence type="ECO:0000256" key="7">
    <source>
        <dbReference type="ARBA" id="ARBA00022840"/>
    </source>
</evidence>
<gene>
    <name evidence="12" type="ORF">FC50_GL001601</name>
</gene>
<evidence type="ECO:0000256" key="5">
    <source>
        <dbReference type="ARBA" id="ARBA00022806"/>
    </source>
</evidence>
<keyword evidence="13" id="KW-1185">Reference proteome</keyword>
<keyword evidence="2" id="KW-0547">Nucleotide-binding</keyword>
<evidence type="ECO:0000256" key="3">
    <source>
        <dbReference type="ARBA" id="ARBA00022763"/>
    </source>
</evidence>
<evidence type="ECO:0000313" key="12">
    <source>
        <dbReference type="EMBL" id="KRL85437.1"/>
    </source>
</evidence>
<dbReference type="RefSeq" id="WP_056956899.1">
    <property type="nucleotide sequence ID" value="NZ_AZFJ01000052.1"/>
</dbReference>
<protein>
    <submittedName>
        <fullName evidence="12">ATP-dependent deoxyribonuclease, subunit B</fullName>
    </submittedName>
</protein>
<keyword evidence="7" id="KW-0067">ATP-binding</keyword>
<evidence type="ECO:0000259" key="11">
    <source>
        <dbReference type="Pfam" id="PF21445"/>
    </source>
</evidence>
<dbReference type="GO" id="GO:0003677">
    <property type="term" value="F:DNA binding"/>
    <property type="evidence" value="ECO:0007669"/>
    <property type="project" value="UniProtKB-KW"/>
</dbReference>
<evidence type="ECO:0000256" key="1">
    <source>
        <dbReference type="ARBA" id="ARBA00022722"/>
    </source>
</evidence>
<keyword evidence="6" id="KW-0269">Exonuclease</keyword>
<evidence type="ECO:0000259" key="10">
    <source>
        <dbReference type="Pfam" id="PF12705"/>
    </source>
</evidence>
<proteinExistence type="predicted"/>
<evidence type="ECO:0000256" key="8">
    <source>
        <dbReference type="ARBA" id="ARBA00023125"/>
    </source>
</evidence>
<name>A0A0R1TWC3_9LACO</name>
<organism evidence="12 13">
    <name type="scientific">Lacticaseibacillus pantheris DSM 15945 = JCM 12539 = NBRC 106106</name>
    <dbReference type="NCBI Taxonomy" id="1423783"/>
    <lineage>
        <taxon>Bacteria</taxon>
        <taxon>Bacillati</taxon>
        <taxon>Bacillota</taxon>
        <taxon>Bacilli</taxon>
        <taxon>Lactobacillales</taxon>
        <taxon>Lactobacillaceae</taxon>
        <taxon>Lacticaseibacillus</taxon>
    </lineage>
</organism>
<dbReference type="GO" id="GO:0004386">
    <property type="term" value="F:helicase activity"/>
    <property type="evidence" value="ECO:0007669"/>
    <property type="project" value="UniProtKB-KW"/>
</dbReference>